<dbReference type="GO" id="GO:0006362">
    <property type="term" value="P:transcription elongation by RNA polymerase I"/>
    <property type="evidence" value="ECO:0007669"/>
    <property type="project" value="TreeGrafter"/>
</dbReference>
<dbReference type="GO" id="GO:0003899">
    <property type="term" value="F:DNA-directed RNA polymerase activity"/>
    <property type="evidence" value="ECO:0007669"/>
    <property type="project" value="InterPro"/>
</dbReference>
<dbReference type="GO" id="GO:0005665">
    <property type="term" value="C:RNA polymerase II, core complex"/>
    <property type="evidence" value="ECO:0007669"/>
    <property type="project" value="TreeGrafter"/>
</dbReference>
<dbReference type="GO" id="GO:0006366">
    <property type="term" value="P:transcription by RNA polymerase II"/>
    <property type="evidence" value="ECO:0007669"/>
    <property type="project" value="TreeGrafter"/>
</dbReference>
<dbReference type="AlphaFoldDB" id="A0A6C0K9E4"/>
<dbReference type="InterPro" id="IPR035913">
    <property type="entry name" value="RPB5-like_sf"/>
</dbReference>
<protein>
    <recommendedName>
        <fullName evidence="3">RNA polymerase subunit H/Rpb5 C-terminal domain-containing protein</fullName>
    </recommendedName>
</protein>
<evidence type="ECO:0000256" key="1">
    <source>
        <dbReference type="ARBA" id="ARBA00023163"/>
    </source>
</evidence>
<dbReference type="Pfam" id="PF01191">
    <property type="entry name" value="RNA_pol_Rpb5_C"/>
    <property type="match status" value="1"/>
</dbReference>
<reference evidence="4" key="1">
    <citation type="journal article" date="2020" name="Nature">
        <title>Giant virus diversity and host interactions through global metagenomics.</title>
        <authorList>
            <person name="Schulz F."/>
            <person name="Roux S."/>
            <person name="Paez-Espino D."/>
            <person name="Jungbluth S."/>
            <person name="Walsh D.A."/>
            <person name="Denef V.J."/>
            <person name="McMahon K.D."/>
            <person name="Konstantinidis K.T."/>
            <person name="Eloe-Fadrosh E.A."/>
            <person name="Kyrpides N.C."/>
            <person name="Woyke T."/>
        </authorList>
    </citation>
    <scope>NUCLEOTIDE SEQUENCE</scope>
    <source>
        <strain evidence="4">GVMAG-S-1101178-73</strain>
    </source>
</reference>
<keyword evidence="1" id="KW-0804">Transcription</keyword>
<dbReference type="InterPro" id="IPR014381">
    <property type="entry name" value="Arch_Rpo5/euc_Rpb5"/>
</dbReference>
<dbReference type="InterPro" id="IPR000783">
    <property type="entry name" value="RNA_pol_subH/Rpb5_C"/>
</dbReference>
<evidence type="ECO:0000259" key="3">
    <source>
        <dbReference type="Pfam" id="PF01191"/>
    </source>
</evidence>
<comment type="similarity">
    <text evidence="2">Belongs to the archaeal Rpo5/eukaryotic RPB5 RNA polymerase subunit family.</text>
</comment>
<accession>A0A6C0K9E4</accession>
<proteinExistence type="inferred from homology"/>
<dbReference type="Gene3D" id="3.90.940.20">
    <property type="entry name" value="RPB5-like RNA polymerase subunit"/>
    <property type="match status" value="1"/>
</dbReference>
<dbReference type="InterPro" id="IPR020608">
    <property type="entry name" value="RNA_pol_subH/Rpb5_CS"/>
</dbReference>
<dbReference type="GO" id="GO:0005666">
    <property type="term" value="C:RNA polymerase III complex"/>
    <property type="evidence" value="ECO:0007669"/>
    <property type="project" value="TreeGrafter"/>
</dbReference>
<feature type="domain" description="RNA polymerase subunit H/Rpb5 C-terminal" evidence="3">
    <location>
        <begin position="140"/>
        <end position="212"/>
    </location>
</feature>
<sequence length="214" mass="24807">MDINIVIANLKDMLKSRGDDITLFEEHEASIDKDKYERDASCIEYETSNTTLIFALTKQTRKNIILELKEDLKDDDSGGSSGSGGTQGFIKKHRGKQNIILIFNNDTVSLPLISQLNKYDKIFQKNGGMLQYFQVKQLMFNPTKHEYVPEHIRLTESEVADFMKKYMIRSKLDMSRIYPTDPIAKWLGLKYGDIVKIIRYNENSGQSFYYRSCF</sequence>
<organism evidence="4">
    <name type="scientific">viral metagenome</name>
    <dbReference type="NCBI Taxonomy" id="1070528"/>
    <lineage>
        <taxon>unclassified sequences</taxon>
        <taxon>metagenomes</taxon>
        <taxon>organismal metagenomes</taxon>
    </lineage>
</organism>
<dbReference type="GO" id="GO:0042797">
    <property type="term" value="P:tRNA transcription by RNA polymerase III"/>
    <property type="evidence" value="ECO:0007669"/>
    <property type="project" value="TreeGrafter"/>
</dbReference>
<dbReference type="SUPFAM" id="SSF55287">
    <property type="entry name" value="RPB5-like RNA polymerase subunit"/>
    <property type="match status" value="1"/>
</dbReference>
<dbReference type="PROSITE" id="PS01110">
    <property type="entry name" value="RNA_POL_H_23KD"/>
    <property type="match status" value="1"/>
</dbReference>
<dbReference type="PANTHER" id="PTHR10535:SF0">
    <property type="entry name" value="DNA-DIRECTED RNA POLYMERASES I, II, AND III SUBUNIT RPABC1"/>
    <property type="match status" value="1"/>
</dbReference>
<dbReference type="PANTHER" id="PTHR10535">
    <property type="entry name" value="DNA-DIRECTED RNA POLYMERASES I, II, AND III SUBUNIT RPABC1"/>
    <property type="match status" value="1"/>
</dbReference>
<dbReference type="GO" id="GO:0003677">
    <property type="term" value="F:DNA binding"/>
    <property type="evidence" value="ECO:0007669"/>
    <property type="project" value="InterPro"/>
</dbReference>
<dbReference type="EMBL" id="MN740825">
    <property type="protein sequence ID" value="QHU13781.1"/>
    <property type="molecule type" value="Genomic_DNA"/>
</dbReference>
<evidence type="ECO:0000313" key="4">
    <source>
        <dbReference type="EMBL" id="QHU13781.1"/>
    </source>
</evidence>
<evidence type="ECO:0000256" key="2">
    <source>
        <dbReference type="ARBA" id="ARBA00025765"/>
    </source>
</evidence>
<dbReference type="GO" id="GO:0005736">
    <property type="term" value="C:RNA polymerase I complex"/>
    <property type="evidence" value="ECO:0007669"/>
    <property type="project" value="TreeGrafter"/>
</dbReference>
<name>A0A6C0K9E4_9ZZZZ</name>